<protein>
    <submittedName>
        <fullName evidence="4">Uncharacterized protein LOC101856886</fullName>
    </submittedName>
</protein>
<evidence type="ECO:0000256" key="1">
    <source>
        <dbReference type="SAM" id="SignalP"/>
    </source>
</evidence>
<evidence type="ECO:0000313" key="4">
    <source>
        <dbReference type="RefSeq" id="XP_005096779.1"/>
    </source>
</evidence>
<dbReference type="GeneID" id="101856886"/>
<keyword evidence="1" id="KW-0732">Signal</keyword>
<sequence length="177" mass="19527">MEKKSATLLFSLAAIFLTAVEVLSISPNGVQKMKIVDMKVGDKNVPIMDNKGHASNCGKVPFNMTWTPKVLKSSGEVKVHLEYTSPHDLSSGFVNASVFFYGDSEPFLGYSSGFTCDKVKEYFPCPVKKGDRVNKTEIISNIRAISSYLGEYVAVLKVQNQDRQEMVCVNLTVTVSE</sequence>
<dbReference type="InterPro" id="IPR003172">
    <property type="entry name" value="ML_dom"/>
</dbReference>
<organism evidence="3 4">
    <name type="scientific">Aplysia californica</name>
    <name type="common">California sea hare</name>
    <dbReference type="NCBI Taxonomy" id="6500"/>
    <lineage>
        <taxon>Eukaryota</taxon>
        <taxon>Metazoa</taxon>
        <taxon>Spiralia</taxon>
        <taxon>Lophotrochozoa</taxon>
        <taxon>Mollusca</taxon>
        <taxon>Gastropoda</taxon>
        <taxon>Heterobranchia</taxon>
        <taxon>Euthyneura</taxon>
        <taxon>Tectipleura</taxon>
        <taxon>Aplysiida</taxon>
        <taxon>Aplysioidea</taxon>
        <taxon>Aplysiidae</taxon>
        <taxon>Aplysia</taxon>
    </lineage>
</organism>
<dbReference type="RefSeq" id="XP_005096779.1">
    <property type="nucleotide sequence ID" value="XM_005096722.3"/>
</dbReference>
<dbReference type="Proteomes" id="UP000694888">
    <property type="component" value="Unplaced"/>
</dbReference>
<feature type="signal peptide" evidence="1">
    <location>
        <begin position="1"/>
        <end position="24"/>
    </location>
</feature>
<dbReference type="Gene3D" id="2.60.40.770">
    <property type="match status" value="1"/>
</dbReference>
<evidence type="ECO:0000313" key="3">
    <source>
        <dbReference type="Proteomes" id="UP000694888"/>
    </source>
</evidence>
<dbReference type="SUPFAM" id="SSF81296">
    <property type="entry name" value="E set domains"/>
    <property type="match status" value="1"/>
</dbReference>
<name>A0ABM0JLY4_APLCA</name>
<gene>
    <name evidence="4" type="primary">LOC101856886</name>
</gene>
<reference evidence="4" key="1">
    <citation type="submission" date="2025-08" db="UniProtKB">
        <authorList>
            <consortium name="RefSeq"/>
        </authorList>
    </citation>
    <scope>IDENTIFICATION</scope>
</reference>
<proteinExistence type="predicted"/>
<keyword evidence="3" id="KW-1185">Reference proteome</keyword>
<feature type="chain" id="PRO_5047395328" evidence="1">
    <location>
        <begin position="25"/>
        <end position="177"/>
    </location>
</feature>
<feature type="domain" description="MD-2-related lipid-recognition" evidence="2">
    <location>
        <begin position="62"/>
        <end position="174"/>
    </location>
</feature>
<evidence type="ECO:0000259" key="2">
    <source>
        <dbReference type="Pfam" id="PF02221"/>
    </source>
</evidence>
<accession>A0ABM0JLY4</accession>
<dbReference type="Pfam" id="PF02221">
    <property type="entry name" value="E1_DerP2_DerF2"/>
    <property type="match status" value="1"/>
</dbReference>
<dbReference type="InterPro" id="IPR014756">
    <property type="entry name" value="Ig_E-set"/>
</dbReference>